<keyword evidence="2" id="KW-1133">Transmembrane helix</keyword>
<gene>
    <name evidence="3" type="ORF">PS435_00015</name>
</gene>
<protein>
    <submittedName>
        <fullName evidence="3">Uncharacterized protein</fullName>
    </submittedName>
</protein>
<dbReference type="EMBL" id="JAQSGK010000001">
    <property type="protein sequence ID" value="MEE6714231.1"/>
    <property type="molecule type" value="Genomic_DNA"/>
</dbReference>
<evidence type="ECO:0000313" key="3">
    <source>
        <dbReference type="EMBL" id="MEE6714231.1"/>
    </source>
</evidence>
<feature type="compositionally biased region" description="Low complexity" evidence="1">
    <location>
        <begin position="1"/>
        <end position="16"/>
    </location>
</feature>
<keyword evidence="2" id="KW-0812">Transmembrane</keyword>
<evidence type="ECO:0000313" key="4">
    <source>
        <dbReference type="Proteomes" id="UP001330016"/>
    </source>
</evidence>
<proteinExistence type="predicted"/>
<dbReference type="Proteomes" id="UP001330016">
    <property type="component" value="Unassembled WGS sequence"/>
</dbReference>
<sequence>MSTQTKTPAQQAQPTPKTKRRRRPWHSFLATFLITVLFLNFAHNPDEFFQYIQHIPGKVANSAFFYDWSWDNVRVFFVNLFELSGIFIIAVILFVGPLVWYLNWEHRSQLRELTKPLKHYKEWDDPDNNQDNQPPKHQ</sequence>
<evidence type="ECO:0000256" key="2">
    <source>
        <dbReference type="SAM" id="Phobius"/>
    </source>
</evidence>
<keyword evidence="4" id="KW-1185">Reference proteome</keyword>
<accession>A0ABU7SV53</accession>
<feature type="transmembrane region" description="Helical" evidence="2">
    <location>
        <begin position="76"/>
        <end position="102"/>
    </location>
</feature>
<reference evidence="3 4" key="1">
    <citation type="submission" date="2023-02" db="EMBL/GenBank/DDBJ databases">
        <title>The predominant lactic acid bacteria and yeasts involved in the spontaneous fermentation of millet during the production of the traditional porridge Hausa koko in Ghana.</title>
        <authorList>
            <person name="Atter A."/>
            <person name="Diaz M."/>
        </authorList>
    </citation>
    <scope>NUCLEOTIDE SEQUENCE [LARGE SCALE GENOMIC DNA]</scope>
    <source>
        <strain evidence="3 4">FI11640</strain>
    </source>
</reference>
<name>A0ABU7SV53_9LACO</name>
<dbReference type="RefSeq" id="WP_331242989.1">
    <property type="nucleotide sequence ID" value="NZ_JAQSGJ010000001.1"/>
</dbReference>
<comment type="caution">
    <text evidence="3">The sequence shown here is derived from an EMBL/GenBank/DDBJ whole genome shotgun (WGS) entry which is preliminary data.</text>
</comment>
<keyword evidence="2" id="KW-0472">Membrane</keyword>
<organism evidence="3 4">
    <name type="scientific">Schleiferilactobacillus harbinensis</name>
    <dbReference type="NCBI Taxonomy" id="304207"/>
    <lineage>
        <taxon>Bacteria</taxon>
        <taxon>Bacillati</taxon>
        <taxon>Bacillota</taxon>
        <taxon>Bacilli</taxon>
        <taxon>Lactobacillales</taxon>
        <taxon>Lactobacillaceae</taxon>
        <taxon>Schleiferilactobacillus</taxon>
    </lineage>
</organism>
<feature type="transmembrane region" description="Helical" evidence="2">
    <location>
        <begin position="25"/>
        <end position="42"/>
    </location>
</feature>
<evidence type="ECO:0000256" key="1">
    <source>
        <dbReference type="SAM" id="MobiDB-lite"/>
    </source>
</evidence>
<feature type="region of interest" description="Disordered" evidence="1">
    <location>
        <begin position="1"/>
        <end position="22"/>
    </location>
</feature>